<evidence type="ECO:0000256" key="3">
    <source>
        <dbReference type="SAM" id="MobiDB-lite"/>
    </source>
</evidence>
<dbReference type="OrthoDB" id="4330at2759"/>
<dbReference type="EMBL" id="FN653529">
    <property type="protein sequence ID" value="CBY15483.1"/>
    <property type="molecule type" value="Genomic_DNA"/>
</dbReference>
<proteinExistence type="predicted"/>
<gene>
    <name evidence="4" type="ORF">GSOID_T00013761001</name>
</gene>
<evidence type="ECO:0000313" key="5">
    <source>
        <dbReference type="Proteomes" id="UP000001307"/>
    </source>
</evidence>
<evidence type="ECO:0000313" key="4">
    <source>
        <dbReference type="EMBL" id="CBY15483.1"/>
    </source>
</evidence>
<keyword evidence="2" id="KW-0456">Lyase</keyword>
<dbReference type="InParanoid" id="E4Y0S5"/>
<name>E4Y0S5_OIKDI</name>
<dbReference type="GO" id="GO:0008654">
    <property type="term" value="P:phospholipid biosynthetic process"/>
    <property type="evidence" value="ECO:0007669"/>
    <property type="project" value="InterPro"/>
</dbReference>
<feature type="region of interest" description="Disordered" evidence="3">
    <location>
        <begin position="1"/>
        <end position="26"/>
    </location>
</feature>
<dbReference type="Pfam" id="PF02666">
    <property type="entry name" value="PS_Dcarbxylase"/>
    <property type="match status" value="1"/>
</dbReference>
<sequence>MSSIIFSSNQQRAPSQAKNLPPFQLPWDPELKTNQKSFDRTKIDYNDRECAKEFSKGDEIGEFNLGSTIVLAFEAPRGLNFKFEDSEVVRLG</sequence>
<organism evidence="4">
    <name type="scientific">Oikopleura dioica</name>
    <name type="common">Tunicate</name>
    <dbReference type="NCBI Taxonomy" id="34765"/>
    <lineage>
        <taxon>Eukaryota</taxon>
        <taxon>Metazoa</taxon>
        <taxon>Chordata</taxon>
        <taxon>Tunicata</taxon>
        <taxon>Appendicularia</taxon>
        <taxon>Copelata</taxon>
        <taxon>Oikopleuridae</taxon>
        <taxon>Oikopleura</taxon>
    </lineage>
</organism>
<dbReference type="AlphaFoldDB" id="E4Y0S5"/>
<dbReference type="InterPro" id="IPR003817">
    <property type="entry name" value="PS_Dcarbxylase"/>
</dbReference>
<evidence type="ECO:0000256" key="2">
    <source>
        <dbReference type="ARBA" id="ARBA00023239"/>
    </source>
</evidence>
<keyword evidence="5" id="KW-1185">Reference proteome</keyword>
<evidence type="ECO:0000256" key="1">
    <source>
        <dbReference type="ARBA" id="ARBA00022793"/>
    </source>
</evidence>
<protein>
    <submittedName>
        <fullName evidence="4">Uncharacterized protein</fullName>
    </submittedName>
</protein>
<accession>E4Y0S5</accession>
<feature type="compositionally biased region" description="Polar residues" evidence="3">
    <location>
        <begin position="1"/>
        <end position="18"/>
    </location>
</feature>
<keyword evidence="1" id="KW-0210">Decarboxylase</keyword>
<dbReference type="GO" id="GO:0004609">
    <property type="term" value="F:phosphatidylserine decarboxylase activity"/>
    <property type="evidence" value="ECO:0007669"/>
    <property type="project" value="InterPro"/>
</dbReference>
<reference evidence="4" key="1">
    <citation type="journal article" date="2010" name="Science">
        <title>Plasticity of animal genome architecture unmasked by rapid evolution of a pelagic tunicate.</title>
        <authorList>
            <person name="Denoeud F."/>
            <person name="Henriet S."/>
            <person name="Mungpakdee S."/>
            <person name="Aury J.M."/>
            <person name="Da Silva C."/>
            <person name="Brinkmann H."/>
            <person name="Mikhaleva J."/>
            <person name="Olsen L.C."/>
            <person name="Jubin C."/>
            <person name="Canestro C."/>
            <person name="Bouquet J.M."/>
            <person name="Danks G."/>
            <person name="Poulain J."/>
            <person name="Campsteijn C."/>
            <person name="Adamski M."/>
            <person name="Cross I."/>
            <person name="Yadetie F."/>
            <person name="Muffato M."/>
            <person name="Louis A."/>
            <person name="Butcher S."/>
            <person name="Tsagkogeorga G."/>
            <person name="Konrad A."/>
            <person name="Singh S."/>
            <person name="Jensen M.F."/>
            <person name="Cong E.H."/>
            <person name="Eikeseth-Otteraa H."/>
            <person name="Noel B."/>
            <person name="Anthouard V."/>
            <person name="Porcel B.M."/>
            <person name="Kachouri-Lafond R."/>
            <person name="Nishino A."/>
            <person name="Ugolini M."/>
            <person name="Chourrout P."/>
            <person name="Nishida H."/>
            <person name="Aasland R."/>
            <person name="Huzurbazar S."/>
            <person name="Westhof E."/>
            <person name="Delsuc F."/>
            <person name="Lehrach H."/>
            <person name="Reinhardt R."/>
            <person name="Weissenbach J."/>
            <person name="Roy S.W."/>
            <person name="Artiguenave F."/>
            <person name="Postlethwait J.H."/>
            <person name="Manak J.R."/>
            <person name="Thompson E.M."/>
            <person name="Jaillon O."/>
            <person name="Du Pasquier L."/>
            <person name="Boudinot P."/>
            <person name="Liberles D.A."/>
            <person name="Volff J.N."/>
            <person name="Philippe H."/>
            <person name="Lenhard B."/>
            <person name="Roest Crollius H."/>
            <person name="Wincker P."/>
            <person name="Chourrout D."/>
        </authorList>
    </citation>
    <scope>NUCLEOTIDE SEQUENCE [LARGE SCALE GENOMIC DNA]</scope>
</reference>
<dbReference type="Proteomes" id="UP000001307">
    <property type="component" value="Unassembled WGS sequence"/>
</dbReference>